<evidence type="ECO:0000313" key="3">
    <source>
        <dbReference type="Proteomes" id="UP000277864"/>
    </source>
</evidence>
<sequence>MKLIDRFFRLLLVIMILLSVVLSAKIWTNSGKIDAEKEETTDSILQKKLPQEVFVPTQFVYHSEDGRHFYSNHENFITSLNKALVKLSLGKLKPVVEGQREAYIDIQTKRQSMELIFPNELNLAYYFEINHLSLDRSVYKSLTFNRIVLDFKENKLYFLADDRFKVYEASISGNTKGLEHNLYEKENKFKEVTANQEWLPAIYSTKETDDMTFKKYSYILATQSYTIFSKAFFDKTEEIFPNESSKESKDVNLMNYEGESMTVSYQTGEVNFFGRIRESSRRESLNLFSDSFYYLEDIASSFGTLRYFDSTASTIVYRSYVEGYPVFSDYSRGSVQFNLMNQNVRILTNQETIQVPIPSDETITLPTTQEAINQLTQAGIPETDISNLKIGYTWRTNDETKQVVDLIPEWYIKYKNEWKSVANVLIEQGIHEGGQS</sequence>
<evidence type="ECO:0000313" key="2">
    <source>
        <dbReference type="EMBL" id="RST89337.1"/>
    </source>
</evidence>
<protein>
    <recommendedName>
        <fullName evidence="1">Regulatory protein YycH domain-containing protein</fullName>
    </recommendedName>
</protein>
<dbReference type="Gene3D" id="3.10.450.310">
    <property type="match status" value="1"/>
</dbReference>
<dbReference type="InterPro" id="IPR009996">
    <property type="entry name" value="YycH"/>
</dbReference>
<dbReference type="Pfam" id="PF07435">
    <property type="entry name" value="YycH"/>
    <property type="match status" value="1"/>
</dbReference>
<comment type="caution">
    <text evidence="2">The sequence shown here is derived from an EMBL/GenBank/DDBJ whole genome shotgun (WGS) entry which is preliminary data.</text>
</comment>
<dbReference type="RefSeq" id="WP_125943270.1">
    <property type="nucleotide sequence ID" value="NZ_PXZH01000002.1"/>
</dbReference>
<dbReference type="CDD" id="cd15787">
    <property type="entry name" value="YycH_N"/>
    <property type="match status" value="1"/>
</dbReference>
<dbReference type="EMBL" id="PXZH01000002">
    <property type="protein sequence ID" value="RST89337.1"/>
    <property type="molecule type" value="Genomic_DNA"/>
</dbReference>
<proteinExistence type="predicted"/>
<dbReference type="AlphaFoldDB" id="A0A3S0GDH7"/>
<accession>A0A3S0GDH7</accession>
<reference evidence="2 3" key="1">
    <citation type="submission" date="2018-03" db="EMBL/GenBank/DDBJ databases">
        <authorList>
            <person name="Gulvik C.A."/>
        </authorList>
    </citation>
    <scope>NUCLEOTIDE SEQUENCE [LARGE SCALE GENOMIC DNA]</scope>
    <source>
        <strain evidence="2 3">JCM 31581</strain>
    </source>
</reference>
<feature type="domain" description="Regulatory protein YycH" evidence="1">
    <location>
        <begin position="10"/>
        <end position="426"/>
    </location>
</feature>
<gene>
    <name evidence="2" type="ORF">C7P63_06070</name>
</gene>
<name>A0A3S0GDH7_9ENTE</name>
<dbReference type="Proteomes" id="UP000277864">
    <property type="component" value="Unassembled WGS sequence"/>
</dbReference>
<evidence type="ECO:0000259" key="1">
    <source>
        <dbReference type="Pfam" id="PF07435"/>
    </source>
</evidence>
<dbReference type="OrthoDB" id="2382185at2"/>
<keyword evidence="3" id="KW-1185">Reference proteome</keyword>
<organism evidence="2 3">
    <name type="scientific">Vagococcus humatus</name>
    <dbReference type="NCBI Taxonomy" id="1889241"/>
    <lineage>
        <taxon>Bacteria</taxon>
        <taxon>Bacillati</taxon>
        <taxon>Bacillota</taxon>
        <taxon>Bacilli</taxon>
        <taxon>Lactobacillales</taxon>
        <taxon>Enterococcaceae</taxon>
        <taxon>Vagococcus</taxon>
    </lineage>
</organism>